<dbReference type="InterPro" id="IPR047057">
    <property type="entry name" value="MerR_fam"/>
</dbReference>
<evidence type="ECO:0000313" key="6">
    <source>
        <dbReference type="EMBL" id="OMD32148.1"/>
    </source>
</evidence>
<dbReference type="GO" id="GO:0003677">
    <property type="term" value="F:DNA binding"/>
    <property type="evidence" value="ECO:0007669"/>
    <property type="project" value="UniProtKB-KW"/>
</dbReference>
<evidence type="ECO:0000256" key="1">
    <source>
        <dbReference type="ARBA" id="ARBA00022491"/>
    </source>
</evidence>
<dbReference type="SMART" id="SM00871">
    <property type="entry name" value="AraC_E_bind"/>
    <property type="match status" value="1"/>
</dbReference>
<dbReference type="InterPro" id="IPR009061">
    <property type="entry name" value="DNA-bd_dom_put_sf"/>
</dbReference>
<dbReference type="InterPro" id="IPR010499">
    <property type="entry name" value="AraC_E-bd"/>
</dbReference>
<dbReference type="Gene3D" id="3.20.80.10">
    <property type="entry name" value="Regulatory factor, effector binding domain"/>
    <property type="match status" value="1"/>
</dbReference>
<keyword evidence="3" id="KW-0238">DNA-binding</keyword>
<evidence type="ECO:0000256" key="3">
    <source>
        <dbReference type="ARBA" id="ARBA00023125"/>
    </source>
</evidence>
<name>A0A1R0XB50_9BACL</name>
<dbReference type="SUPFAM" id="SSF46955">
    <property type="entry name" value="Putative DNA-binding domain"/>
    <property type="match status" value="1"/>
</dbReference>
<keyword evidence="2" id="KW-0805">Transcription regulation</keyword>
<dbReference type="Pfam" id="PF13411">
    <property type="entry name" value="MerR_1"/>
    <property type="match status" value="1"/>
</dbReference>
<dbReference type="InterPro" id="IPR011256">
    <property type="entry name" value="Reg_factor_effector_dom_sf"/>
</dbReference>
<dbReference type="SUPFAM" id="SSF55136">
    <property type="entry name" value="Probable bacterial effector-binding domain"/>
    <property type="match status" value="1"/>
</dbReference>
<dbReference type="PANTHER" id="PTHR30204">
    <property type="entry name" value="REDOX-CYCLING DRUG-SENSING TRANSCRIPTIONAL ACTIVATOR SOXR"/>
    <property type="match status" value="1"/>
</dbReference>
<dbReference type="InterPro" id="IPR000551">
    <property type="entry name" value="MerR-type_HTH_dom"/>
</dbReference>
<gene>
    <name evidence="6" type="ORF">BJP51_16310</name>
</gene>
<dbReference type="SMART" id="SM00422">
    <property type="entry name" value="HTH_MERR"/>
    <property type="match status" value="1"/>
</dbReference>
<dbReference type="AlphaFoldDB" id="A0A1R0XB50"/>
<dbReference type="Proteomes" id="UP000187465">
    <property type="component" value="Unassembled WGS sequence"/>
</dbReference>
<dbReference type="CDD" id="cd00592">
    <property type="entry name" value="HTH_MerR-like"/>
    <property type="match status" value="1"/>
</dbReference>
<evidence type="ECO:0000313" key="7">
    <source>
        <dbReference type="Proteomes" id="UP000187465"/>
    </source>
</evidence>
<keyword evidence="1" id="KW-0678">Repressor</keyword>
<proteinExistence type="predicted"/>
<comment type="caution">
    <text evidence="6">The sequence shown here is derived from an EMBL/GenBank/DDBJ whole genome shotgun (WGS) entry which is preliminary data.</text>
</comment>
<dbReference type="RefSeq" id="WP_036679297.1">
    <property type="nucleotide sequence ID" value="NZ_MKQP01000018.1"/>
</dbReference>
<dbReference type="Pfam" id="PF14526">
    <property type="entry name" value="Cass2"/>
    <property type="match status" value="1"/>
</dbReference>
<evidence type="ECO:0000256" key="4">
    <source>
        <dbReference type="ARBA" id="ARBA00023163"/>
    </source>
</evidence>
<evidence type="ECO:0000256" key="2">
    <source>
        <dbReference type="ARBA" id="ARBA00023015"/>
    </source>
</evidence>
<dbReference type="PROSITE" id="PS50937">
    <property type="entry name" value="HTH_MERR_2"/>
    <property type="match status" value="1"/>
</dbReference>
<dbReference type="GO" id="GO:0003700">
    <property type="term" value="F:DNA-binding transcription factor activity"/>
    <property type="evidence" value="ECO:0007669"/>
    <property type="project" value="InterPro"/>
</dbReference>
<accession>A0A1R0XB50</accession>
<dbReference type="Gene3D" id="1.10.1660.10">
    <property type="match status" value="1"/>
</dbReference>
<feature type="domain" description="HTH merR-type" evidence="5">
    <location>
        <begin position="15"/>
        <end position="73"/>
    </location>
</feature>
<evidence type="ECO:0000259" key="5">
    <source>
        <dbReference type="PROSITE" id="PS50937"/>
    </source>
</evidence>
<dbReference type="EMBL" id="MKQP01000018">
    <property type="protein sequence ID" value="OMD32148.1"/>
    <property type="molecule type" value="Genomic_DNA"/>
</dbReference>
<protein>
    <submittedName>
        <fullName evidence="6">MerR family transcriptional regulator</fullName>
    </submittedName>
</protein>
<reference evidence="6 7" key="1">
    <citation type="submission" date="2016-10" db="EMBL/GenBank/DDBJ databases">
        <title>Paenibacillus species isolates.</title>
        <authorList>
            <person name="Beno S.M."/>
        </authorList>
    </citation>
    <scope>NUCLEOTIDE SEQUENCE [LARGE SCALE GENOMIC DNA]</scope>
    <source>
        <strain evidence="6 7">FSL H7-0604</strain>
    </source>
</reference>
<sequence length="313" mass="35080">MSGFVTIDKLSAQFGLTSRTLRHWEAQGLFESKRDSSSGWRIYDEKAILAIRVTSLLRKLDISIKDIGTVLKHMSVQSMYEALSQQAASIHNQKTELTNREGEIHLFLQWISAHIEEPITNQLLSELNEKSCNPSDGMTKTEEVISMPTINHSTPIHVRFITLPAMRFAYNVAVSTSPEDEAMIPVNEWLEASQLLGTARLFGGNTNPHPTGENKPYGYGFCASIPENVKIPAHLKEMRLDGGLYALTESTDDIYGSWQALMGYLDTHPDYQADHNSRLCLEEHIRNDSPKGSGNEYALNLLEPVKKRVHALA</sequence>
<dbReference type="InterPro" id="IPR029441">
    <property type="entry name" value="Cass2"/>
</dbReference>
<keyword evidence="4" id="KW-0804">Transcription</keyword>
<organism evidence="6 7">
    <name type="scientific">Paenibacillus odorifer</name>
    <dbReference type="NCBI Taxonomy" id="189426"/>
    <lineage>
        <taxon>Bacteria</taxon>
        <taxon>Bacillati</taxon>
        <taxon>Bacillota</taxon>
        <taxon>Bacilli</taxon>
        <taxon>Bacillales</taxon>
        <taxon>Paenibacillaceae</taxon>
        <taxon>Paenibacillus</taxon>
    </lineage>
</organism>
<dbReference type="PANTHER" id="PTHR30204:SF69">
    <property type="entry name" value="MERR-FAMILY TRANSCRIPTIONAL REGULATOR"/>
    <property type="match status" value="1"/>
</dbReference>